<evidence type="ECO:0000313" key="6">
    <source>
        <dbReference type="EMBL" id="CAL1681205.1"/>
    </source>
</evidence>
<dbReference type="EMBL" id="OZ034826">
    <property type="protein sequence ID" value="CAL1681205.1"/>
    <property type="molecule type" value="Genomic_DNA"/>
</dbReference>
<dbReference type="Proteomes" id="UP001497644">
    <property type="component" value="Chromosome 3"/>
</dbReference>
<reference evidence="6" key="1">
    <citation type="submission" date="2024-04" db="EMBL/GenBank/DDBJ databases">
        <authorList>
            <consortium name="Molecular Ecology Group"/>
        </authorList>
    </citation>
    <scope>NUCLEOTIDE SEQUENCE</scope>
</reference>
<organism evidence="6 7">
    <name type="scientific">Lasius platythorax</name>
    <dbReference type="NCBI Taxonomy" id="488582"/>
    <lineage>
        <taxon>Eukaryota</taxon>
        <taxon>Metazoa</taxon>
        <taxon>Ecdysozoa</taxon>
        <taxon>Arthropoda</taxon>
        <taxon>Hexapoda</taxon>
        <taxon>Insecta</taxon>
        <taxon>Pterygota</taxon>
        <taxon>Neoptera</taxon>
        <taxon>Endopterygota</taxon>
        <taxon>Hymenoptera</taxon>
        <taxon>Apocrita</taxon>
        <taxon>Aculeata</taxon>
        <taxon>Formicoidea</taxon>
        <taxon>Formicidae</taxon>
        <taxon>Formicinae</taxon>
        <taxon>Lasius</taxon>
        <taxon>Lasius</taxon>
    </lineage>
</organism>
<keyword evidence="2" id="KW-0540">Nuclease</keyword>
<dbReference type="Pfam" id="PF00078">
    <property type="entry name" value="RVT_1"/>
    <property type="match status" value="1"/>
</dbReference>
<feature type="domain" description="Reverse transcriptase" evidence="5">
    <location>
        <begin position="1"/>
        <end position="122"/>
    </location>
</feature>
<dbReference type="Gene3D" id="3.10.10.10">
    <property type="entry name" value="HIV Type 1 Reverse Transcriptase, subunit A, domain 1"/>
    <property type="match status" value="1"/>
</dbReference>
<dbReference type="FunFam" id="3.10.20.370:FF:000001">
    <property type="entry name" value="Retrovirus-related Pol polyprotein from transposon 17.6-like protein"/>
    <property type="match status" value="1"/>
</dbReference>
<dbReference type="InterPro" id="IPR000477">
    <property type="entry name" value="RT_dom"/>
</dbReference>
<dbReference type="InterPro" id="IPR041577">
    <property type="entry name" value="RT_RNaseH_2"/>
</dbReference>
<proteinExistence type="predicted"/>
<dbReference type="SUPFAM" id="SSF56672">
    <property type="entry name" value="DNA/RNA polymerases"/>
    <property type="match status" value="1"/>
</dbReference>
<evidence type="ECO:0000256" key="3">
    <source>
        <dbReference type="ARBA" id="ARBA00022759"/>
    </source>
</evidence>
<dbReference type="GO" id="GO:0004519">
    <property type="term" value="F:endonuclease activity"/>
    <property type="evidence" value="ECO:0007669"/>
    <property type="project" value="UniProtKB-KW"/>
</dbReference>
<dbReference type="FunFam" id="3.30.70.270:FF:000026">
    <property type="entry name" value="Transposon Ty3-G Gag-Pol polyprotein"/>
    <property type="match status" value="1"/>
</dbReference>
<dbReference type="InterPro" id="IPR050951">
    <property type="entry name" value="Retrovirus_Pol_polyprotein"/>
</dbReference>
<keyword evidence="1" id="KW-0548">Nucleotidyltransferase</keyword>
<dbReference type="InterPro" id="IPR043502">
    <property type="entry name" value="DNA/RNA_pol_sf"/>
</dbReference>
<protein>
    <recommendedName>
        <fullName evidence="5">Reverse transcriptase domain-containing protein</fullName>
    </recommendedName>
</protein>
<keyword evidence="3" id="KW-0378">Hydrolase</keyword>
<gene>
    <name evidence="6" type="ORF">LPLAT_LOCUS7307</name>
</gene>
<dbReference type="Pfam" id="PF17919">
    <property type="entry name" value="RT_RNaseH_2"/>
    <property type="match status" value="1"/>
</dbReference>
<keyword evidence="4" id="KW-0695">RNA-directed DNA polymerase</keyword>
<evidence type="ECO:0000259" key="5">
    <source>
        <dbReference type="PROSITE" id="PS50878"/>
    </source>
</evidence>
<keyword evidence="7" id="KW-1185">Reference proteome</keyword>
<dbReference type="GO" id="GO:0003964">
    <property type="term" value="F:RNA-directed DNA polymerase activity"/>
    <property type="evidence" value="ECO:0007669"/>
    <property type="project" value="UniProtKB-KW"/>
</dbReference>
<dbReference type="InterPro" id="IPR043128">
    <property type="entry name" value="Rev_trsase/Diguanyl_cyclase"/>
</dbReference>
<dbReference type="PANTHER" id="PTHR37984:SF8">
    <property type="entry name" value="CCHC-TYPE DOMAIN-CONTAINING PROTEIN"/>
    <property type="match status" value="1"/>
</dbReference>
<dbReference type="CDD" id="cd01647">
    <property type="entry name" value="RT_LTR"/>
    <property type="match status" value="1"/>
</dbReference>
<evidence type="ECO:0000313" key="7">
    <source>
        <dbReference type="Proteomes" id="UP001497644"/>
    </source>
</evidence>
<dbReference type="PROSITE" id="PS50878">
    <property type="entry name" value="RT_POL"/>
    <property type="match status" value="1"/>
</dbReference>
<evidence type="ECO:0000256" key="2">
    <source>
        <dbReference type="ARBA" id="ARBA00022722"/>
    </source>
</evidence>
<evidence type="ECO:0000256" key="1">
    <source>
        <dbReference type="ARBA" id="ARBA00022695"/>
    </source>
</evidence>
<dbReference type="CDD" id="cd09274">
    <property type="entry name" value="RNase_HI_RT_Ty3"/>
    <property type="match status" value="1"/>
</dbReference>
<accession>A0AAV2NPK4</accession>
<dbReference type="Gene3D" id="3.30.70.270">
    <property type="match status" value="2"/>
</dbReference>
<evidence type="ECO:0000256" key="4">
    <source>
        <dbReference type="ARBA" id="ARBA00022918"/>
    </source>
</evidence>
<name>A0AAV2NPK4_9HYME</name>
<dbReference type="PANTHER" id="PTHR37984">
    <property type="entry name" value="PROTEIN CBG26694"/>
    <property type="match status" value="1"/>
</dbReference>
<dbReference type="AlphaFoldDB" id="A0AAV2NPK4"/>
<dbReference type="FunFam" id="3.30.70.270:FF:000003">
    <property type="entry name" value="Transposon Ty3-G Gag-Pol polyprotein"/>
    <property type="match status" value="1"/>
</dbReference>
<keyword evidence="3" id="KW-0255">Endonuclease</keyword>
<sequence>MAGSMKFSILDASQAFWQIRLSEDSVKYTTFNTPYGRYCFLRMPYGISSAPEVFHRCFSQIFSDIKGVEIFIDDLMIHAKDDKEHDEILNKVFERAREHAIRFNRNKSKIGLDEVKYIGHIFSGKGIKVDNEKIQAIVEMKKPGNVKSLESFLGMITYVSRYIPNVSHLTAPLKQLIKKDVVWCWNDEHDRAFEQLKKILIKEPVLKYFDPSKPITVSVDASGEGLGAVLLQDNLPVAYASKALNLTQQAYAQIEKETLAIVFGCERFHQYIYGKNFIVESDHKPLEAIF</sequence>
<keyword evidence="1" id="KW-0808">Transferase</keyword>